<dbReference type="AlphaFoldDB" id="A0A915JW43"/>
<evidence type="ECO:0000313" key="2">
    <source>
        <dbReference type="WBParaSite" id="nRc.2.0.1.t29957-RA"/>
    </source>
</evidence>
<dbReference type="WBParaSite" id="nRc.2.0.1.t29957-RA">
    <property type="protein sequence ID" value="nRc.2.0.1.t29957-RA"/>
    <property type="gene ID" value="nRc.2.0.1.g29957"/>
</dbReference>
<accession>A0A915JW43</accession>
<evidence type="ECO:0000313" key="1">
    <source>
        <dbReference type="Proteomes" id="UP000887565"/>
    </source>
</evidence>
<proteinExistence type="predicted"/>
<sequence length="80" mass="9351">PSEATRLPNYTHFRTTDSPHCVTLVRPRYPPHIDPAVEFFTPRTLHEMVLIKFFGRLAIRIIMPVHIRATNASLALYQYF</sequence>
<organism evidence="1 2">
    <name type="scientific">Romanomermis culicivorax</name>
    <name type="common">Nematode worm</name>
    <dbReference type="NCBI Taxonomy" id="13658"/>
    <lineage>
        <taxon>Eukaryota</taxon>
        <taxon>Metazoa</taxon>
        <taxon>Ecdysozoa</taxon>
        <taxon>Nematoda</taxon>
        <taxon>Enoplea</taxon>
        <taxon>Dorylaimia</taxon>
        <taxon>Mermithida</taxon>
        <taxon>Mermithoidea</taxon>
        <taxon>Mermithidae</taxon>
        <taxon>Romanomermis</taxon>
    </lineage>
</organism>
<dbReference type="Proteomes" id="UP000887565">
    <property type="component" value="Unplaced"/>
</dbReference>
<protein>
    <submittedName>
        <fullName evidence="2">Uncharacterized protein</fullName>
    </submittedName>
</protein>
<reference evidence="2" key="1">
    <citation type="submission" date="2022-11" db="UniProtKB">
        <authorList>
            <consortium name="WormBaseParasite"/>
        </authorList>
    </citation>
    <scope>IDENTIFICATION</scope>
</reference>
<keyword evidence="1" id="KW-1185">Reference proteome</keyword>
<name>A0A915JW43_ROMCU</name>